<proteinExistence type="predicted"/>
<comment type="caution">
    <text evidence="1">The sequence shown here is derived from an EMBL/GenBank/DDBJ whole genome shotgun (WGS) entry which is preliminary data.</text>
</comment>
<gene>
    <name evidence="1" type="ORF">RIMI_LOCUS16766827</name>
</gene>
<dbReference type="Proteomes" id="UP001176940">
    <property type="component" value="Unassembled WGS sequence"/>
</dbReference>
<evidence type="ECO:0000313" key="2">
    <source>
        <dbReference type="Proteomes" id="UP001176940"/>
    </source>
</evidence>
<name>A0ABN9M9F4_9NEOB</name>
<accession>A0ABN9M9F4</accession>
<sequence>MSLRGLQNGQPKHLLLVDPEGVVRNYGTTRFESKGYHIPLSATSVTGSTKLGYLFQYHPVF</sequence>
<keyword evidence="2" id="KW-1185">Reference proteome</keyword>
<protein>
    <submittedName>
        <fullName evidence="1">Uncharacterized protein</fullName>
    </submittedName>
</protein>
<evidence type="ECO:0000313" key="1">
    <source>
        <dbReference type="EMBL" id="CAJ0959341.1"/>
    </source>
</evidence>
<dbReference type="EMBL" id="CAUEEQ010047491">
    <property type="protein sequence ID" value="CAJ0959341.1"/>
    <property type="molecule type" value="Genomic_DNA"/>
</dbReference>
<reference evidence="1" key="1">
    <citation type="submission" date="2023-07" db="EMBL/GenBank/DDBJ databases">
        <authorList>
            <person name="Stuckert A."/>
        </authorList>
    </citation>
    <scope>NUCLEOTIDE SEQUENCE</scope>
</reference>
<organism evidence="1 2">
    <name type="scientific">Ranitomeya imitator</name>
    <name type="common">mimic poison frog</name>
    <dbReference type="NCBI Taxonomy" id="111125"/>
    <lineage>
        <taxon>Eukaryota</taxon>
        <taxon>Metazoa</taxon>
        <taxon>Chordata</taxon>
        <taxon>Craniata</taxon>
        <taxon>Vertebrata</taxon>
        <taxon>Euteleostomi</taxon>
        <taxon>Amphibia</taxon>
        <taxon>Batrachia</taxon>
        <taxon>Anura</taxon>
        <taxon>Neobatrachia</taxon>
        <taxon>Hyloidea</taxon>
        <taxon>Dendrobatidae</taxon>
        <taxon>Dendrobatinae</taxon>
        <taxon>Ranitomeya</taxon>
    </lineage>
</organism>